<feature type="compositionally biased region" description="Polar residues" evidence="1">
    <location>
        <begin position="125"/>
        <end position="138"/>
    </location>
</feature>
<proteinExistence type="predicted"/>
<reference evidence="2 3" key="1">
    <citation type="submission" date="2019-11" db="EMBL/GenBank/DDBJ databases">
        <title>Whole genome sequence of Oryza granulata.</title>
        <authorList>
            <person name="Li W."/>
        </authorList>
    </citation>
    <scope>NUCLEOTIDE SEQUENCE [LARGE SCALE GENOMIC DNA]</scope>
    <source>
        <strain evidence="3">cv. Menghai</strain>
        <tissue evidence="2">Leaf</tissue>
    </source>
</reference>
<keyword evidence="3" id="KW-1185">Reference proteome</keyword>
<dbReference type="AlphaFoldDB" id="A0A6G1C4U6"/>
<feature type="region of interest" description="Disordered" evidence="1">
    <location>
        <begin position="1"/>
        <end position="22"/>
    </location>
</feature>
<evidence type="ECO:0000313" key="2">
    <source>
        <dbReference type="EMBL" id="KAF0894583.1"/>
    </source>
</evidence>
<name>A0A6G1C4U6_9ORYZ</name>
<dbReference type="Proteomes" id="UP000479710">
    <property type="component" value="Unassembled WGS sequence"/>
</dbReference>
<evidence type="ECO:0000256" key="1">
    <source>
        <dbReference type="SAM" id="MobiDB-lite"/>
    </source>
</evidence>
<accession>A0A6G1C4U6</accession>
<dbReference type="EMBL" id="SPHZ02000010">
    <property type="protein sequence ID" value="KAF0894583.1"/>
    <property type="molecule type" value="Genomic_DNA"/>
</dbReference>
<comment type="caution">
    <text evidence="2">The sequence shown here is derived from an EMBL/GenBank/DDBJ whole genome shotgun (WGS) entry which is preliminary data.</text>
</comment>
<evidence type="ECO:0000313" key="3">
    <source>
        <dbReference type="Proteomes" id="UP000479710"/>
    </source>
</evidence>
<feature type="region of interest" description="Disordered" evidence="1">
    <location>
        <begin position="114"/>
        <end position="142"/>
    </location>
</feature>
<sequence>MAPQQPRPTRHRTGCSYASDAELRAGRPALRQPCRAAAPRTVAASATGTAAAPATGCPCASLATGRVSIDHRLRPTPRWPLLETAPEPADGSRSCCAGGRGCAVHWPRRVPTAPQHGRAWHRAQQPRTPNHGRSTSRSARAVPAPATMAVGCAAIRRRQAGYKEYHEMINIMQVAESHDKVLRKNFISQLPGISVGLEFNVSSYKIVKPI</sequence>
<gene>
    <name evidence="2" type="ORF">E2562_001883</name>
</gene>
<protein>
    <submittedName>
        <fullName evidence="2">Uncharacterized protein</fullName>
    </submittedName>
</protein>
<organism evidence="2 3">
    <name type="scientific">Oryza meyeriana var. granulata</name>
    <dbReference type="NCBI Taxonomy" id="110450"/>
    <lineage>
        <taxon>Eukaryota</taxon>
        <taxon>Viridiplantae</taxon>
        <taxon>Streptophyta</taxon>
        <taxon>Embryophyta</taxon>
        <taxon>Tracheophyta</taxon>
        <taxon>Spermatophyta</taxon>
        <taxon>Magnoliopsida</taxon>
        <taxon>Liliopsida</taxon>
        <taxon>Poales</taxon>
        <taxon>Poaceae</taxon>
        <taxon>BOP clade</taxon>
        <taxon>Oryzoideae</taxon>
        <taxon>Oryzeae</taxon>
        <taxon>Oryzinae</taxon>
        <taxon>Oryza</taxon>
        <taxon>Oryza meyeriana</taxon>
    </lineage>
</organism>